<gene>
    <name evidence="2" type="ORF">QEH59_00725</name>
</gene>
<protein>
    <submittedName>
        <fullName evidence="2">Alpha/beta hydrolase fold domain-containing protein</fullName>
    </submittedName>
</protein>
<evidence type="ECO:0000313" key="2">
    <source>
        <dbReference type="EMBL" id="MDQ8192928.1"/>
    </source>
</evidence>
<name>A0ABU1AE35_9BACT</name>
<organism evidence="2 3">
    <name type="scientific">Thalassobacterium sedimentorum</name>
    <dbReference type="NCBI Taxonomy" id="3041258"/>
    <lineage>
        <taxon>Bacteria</taxon>
        <taxon>Pseudomonadati</taxon>
        <taxon>Verrucomicrobiota</taxon>
        <taxon>Opitutia</taxon>
        <taxon>Puniceicoccales</taxon>
        <taxon>Coraliomargaritaceae</taxon>
        <taxon>Thalassobacterium</taxon>
    </lineage>
</organism>
<dbReference type="Gene3D" id="3.40.50.1820">
    <property type="entry name" value="alpha/beta hydrolase"/>
    <property type="match status" value="1"/>
</dbReference>
<dbReference type="Proteomes" id="UP001243717">
    <property type="component" value="Unassembled WGS sequence"/>
</dbReference>
<dbReference type="GO" id="GO:0016787">
    <property type="term" value="F:hydrolase activity"/>
    <property type="evidence" value="ECO:0007669"/>
    <property type="project" value="UniProtKB-KW"/>
</dbReference>
<dbReference type="SUPFAM" id="SSF53474">
    <property type="entry name" value="alpha/beta-Hydrolases"/>
    <property type="match status" value="1"/>
</dbReference>
<evidence type="ECO:0000259" key="1">
    <source>
        <dbReference type="Pfam" id="PF20434"/>
    </source>
</evidence>
<keyword evidence="2" id="KW-0378">Hydrolase</keyword>
<proteinExistence type="predicted"/>
<dbReference type="InterPro" id="IPR029058">
    <property type="entry name" value="AB_hydrolase_fold"/>
</dbReference>
<evidence type="ECO:0000313" key="3">
    <source>
        <dbReference type="Proteomes" id="UP001243717"/>
    </source>
</evidence>
<dbReference type="EMBL" id="JARXIC010000001">
    <property type="protein sequence ID" value="MDQ8192928.1"/>
    <property type="molecule type" value="Genomic_DNA"/>
</dbReference>
<accession>A0ABU1AE35</accession>
<dbReference type="Pfam" id="PF20434">
    <property type="entry name" value="BD-FAE"/>
    <property type="match status" value="1"/>
</dbReference>
<feature type="domain" description="BD-FAE-like" evidence="1">
    <location>
        <begin position="2"/>
        <end position="113"/>
    </location>
</feature>
<keyword evidence="3" id="KW-1185">Reference proteome</keyword>
<reference evidence="2 3" key="1">
    <citation type="submission" date="2023-04" db="EMBL/GenBank/DDBJ databases">
        <title>A novel bacteria isolated from coastal sediment.</title>
        <authorList>
            <person name="Liu X.-J."/>
            <person name="Du Z.-J."/>
        </authorList>
    </citation>
    <scope>NUCLEOTIDE SEQUENCE [LARGE SCALE GENOMIC DNA]</scope>
    <source>
        <strain evidence="2 3">SDUM461004</strain>
    </source>
</reference>
<dbReference type="InterPro" id="IPR049492">
    <property type="entry name" value="BD-FAE-like_dom"/>
</dbReference>
<dbReference type="RefSeq" id="WP_308983501.1">
    <property type="nucleotide sequence ID" value="NZ_JARXIC010000001.1"/>
</dbReference>
<comment type="caution">
    <text evidence="2">The sequence shown here is derived from an EMBL/GenBank/DDBJ whole genome shotgun (WGS) entry which is preliminary data.</text>
</comment>
<sequence length="114" mass="12889">MRWIRANAHRLNINPDKIGVIGFSAGGHLACCVSNGFNRAEWQLDPDNSLSEVSARPDASILAYPVISTGTQYAHHSSMEKLLGQRFETKVMDSLRWEDHVHPNYPSTFLWHTN</sequence>